<reference evidence="2 3" key="1">
    <citation type="submission" date="2021-06" db="EMBL/GenBank/DDBJ databases">
        <title>Actinoplanes lichenicola sp. nov., and Actinoplanes ovalisporus sp. nov., isolated from lichen in Thailand.</title>
        <authorList>
            <person name="Saeng-In P."/>
            <person name="Kanchanasin P."/>
            <person name="Yuki M."/>
            <person name="Kudo T."/>
            <person name="Ohkuma M."/>
            <person name="Phongsopitanun W."/>
            <person name="Tanasupawat S."/>
        </authorList>
    </citation>
    <scope>NUCLEOTIDE SEQUENCE [LARGE SCALE GENOMIC DNA]</scope>
    <source>
        <strain evidence="2 3">NBRC 110975</strain>
    </source>
</reference>
<evidence type="ECO:0000313" key="3">
    <source>
        <dbReference type="Proteomes" id="UP001519654"/>
    </source>
</evidence>
<feature type="domain" description="T3SS peptide-binding chaperone" evidence="1">
    <location>
        <begin position="13"/>
        <end position="224"/>
    </location>
</feature>
<accession>A0ABS5YWA0</accession>
<name>A0ABS5YWA0_9ACTN</name>
<dbReference type="EMBL" id="JAHKKG010000008">
    <property type="protein sequence ID" value="MBU2666994.1"/>
    <property type="molecule type" value="Genomic_DNA"/>
</dbReference>
<dbReference type="RefSeq" id="WP_215791188.1">
    <property type="nucleotide sequence ID" value="NZ_JAHKKG010000008.1"/>
</dbReference>
<evidence type="ECO:0000259" key="1">
    <source>
        <dbReference type="Pfam" id="PF22553"/>
    </source>
</evidence>
<organism evidence="2 3">
    <name type="scientific">Paractinoplanes bogorensis</name>
    <dbReference type="NCBI Taxonomy" id="1610840"/>
    <lineage>
        <taxon>Bacteria</taxon>
        <taxon>Bacillati</taxon>
        <taxon>Actinomycetota</taxon>
        <taxon>Actinomycetes</taxon>
        <taxon>Micromonosporales</taxon>
        <taxon>Micromonosporaceae</taxon>
        <taxon>Paractinoplanes</taxon>
    </lineage>
</organism>
<keyword evidence="3" id="KW-1185">Reference proteome</keyword>
<dbReference type="InterPro" id="IPR054445">
    <property type="entry name" value="T3SS_chaperone_dom"/>
</dbReference>
<sequence>MLLVEPAPRIGEAQLWWIAATLARRHPGLTVVEAVRPPGAGDCLTLLRGSDVVASLEMSGHLHTGGWAGLPITPAFDAPDPMHMVTFVEKAAGLTSPRKTPAATPGTLMYRVAAALVALTANDRARLQVRAELSDLTDGVAQVRGGVLDFAPAAERIATMADEDDPLAWVQRFWHVVRDGETVALLDTDGYAYGKDQAYSMPEIYAEHDRKVHAVLHTCFSEFLN</sequence>
<protein>
    <recommendedName>
        <fullName evidence="1">T3SS peptide-binding chaperone domain-containing protein</fullName>
    </recommendedName>
</protein>
<evidence type="ECO:0000313" key="2">
    <source>
        <dbReference type="EMBL" id="MBU2666994.1"/>
    </source>
</evidence>
<dbReference type="Pfam" id="PF22553">
    <property type="entry name" value="TY-Chap2"/>
    <property type="match status" value="1"/>
</dbReference>
<comment type="caution">
    <text evidence="2">The sequence shown here is derived from an EMBL/GenBank/DDBJ whole genome shotgun (WGS) entry which is preliminary data.</text>
</comment>
<dbReference type="Proteomes" id="UP001519654">
    <property type="component" value="Unassembled WGS sequence"/>
</dbReference>
<gene>
    <name evidence="2" type="ORF">KOI35_26125</name>
</gene>
<proteinExistence type="predicted"/>